<dbReference type="InterPro" id="IPR002173">
    <property type="entry name" value="Carboh/pur_kinase_PfkB_CS"/>
</dbReference>
<comment type="cofactor">
    <cofactor evidence="1 11">
        <name>Mg(2+)</name>
        <dbReference type="ChEBI" id="CHEBI:18420"/>
    </cofactor>
</comment>
<dbReference type="GO" id="GO:0006166">
    <property type="term" value="P:purine ribonucleoside salvage"/>
    <property type="evidence" value="ECO:0007669"/>
    <property type="project" value="UniProtKB-KW"/>
</dbReference>
<keyword evidence="6 11" id="KW-0660">Purine salvage</keyword>
<dbReference type="SUPFAM" id="SSF53613">
    <property type="entry name" value="Ribokinase-like"/>
    <property type="match status" value="1"/>
</dbReference>
<dbReference type="InterPro" id="IPR011611">
    <property type="entry name" value="PfkB_dom"/>
</dbReference>
<dbReference type="CDD" id="cd01168">
    <property type="entry name" value="adenosine_kinase"/>
    <property type="match status" value="1"/>
</dbReference>
<dbReference type="AlphaFoldDB" id="A0A1Q3AD11"/>
<dbReference type="InterPro" id="IPR001805">
    <property type="entry name" value="Adenokinase"/>
</dbReference>
<dbReference type="PANTHER" id="PTHR45769">
    <property type="entry name" value="ADENOSINE KINASE"/>
    <property type="match status" value="1"/>
</dbReference>
<sequence length="372" mass="39665">MMLPSIKNGLKLKSSSITTVARSIGRSITANMSHSPQVICLGNPLLDIQTEVDAAYLEKYSLKANDAILVDASAGDKRMEIYEEVINKPNVHFVAGGAAQNTARGAAYVLGPQKVGYFGSVGQDTYADKLLAENETAGVVSFYQVQKSIGTGKCAALITDHNRSLVTDLGAANHFTPDHLDAHWDKVEAAKLFYIGGFHLTVSPDAICKLGKHAQQSGKPFILNLSAPFIPQFFKSALDQVLPYTTYVIANESEAASYAESYGLACSKDDLESIAKHIVGDSTQRTVIFTHGLEPTVVVSHQGTKSIPVKAIAAEKIVDTNGAGDAFAGGFLAGLAQGFDLLKSIDLGQWLAALSLQEIGPSFPKTKVQYSN</sequence>
<dbReference type="GO" id="GO:0005829">
    <property type="term" value="C:cytosol"/>
    <property type="evidence" value="ECO:0007669"/>
    <property type="project" value="TreeGrafter"/>
</dbReference>
<dbReference type="PANTHER" id="PTHR45769:SF3">
    <property type="entry name" value="ADENOSINE KINASE"/>
    <property type="match status" value="1"/>
</dbReference>
<dbReference type="Proteomes" id="UP000187013">
    <property type="component" value="Unassembled WGS sequence"/>
</dbReference>
<dbReference type="Gene3D" id="3.30.1110.10">
    <property type="match status" value="1"/>
</dbReference>
<evidence type="ECO:0000313" key="14">
    <source>
        <dbReference type="Proteomes" id="UP000187013"/>
    </source>
</evidence>
<dbReference type="GO" id="GO:0044209">
    <property type="term" value="P:AMP salvage"/>
    <property type="evidence" value="ECO:0007669"/>
    <property type="project" value="UniProtKB-UniRule"/>
</dbReference>
<keyword evidence="9 11" id="KW-0067">ATP-binding</keyword>
<comment type="catalytic activity">
    <reaction evidence="11">
        <text>adenosine + ATP = AMP + ADP + H(+)</text>
        <dbReference type="Rhea" id="RHEA:20824"/>
        <dbReference type="ChEBI" id="CHEBI:15378"/>
        <dbReference type="ChEBI" id="CHEBI:16335"/>
        <dbReference type="ChEBI" id="CHEBI:30616"/>
        <dbReference type="ChEBI" id="CHEBI:456215"/>
        <dbReference type="ChEBI" id="CHEBI:456216"/>
        <dbReference type="EC" id="2.7.1.20"/>
    </reaction>
</comment>
<evidence type="ECO:0000256" key="1">
    <source>
        <dbReference type="ARBA" id="ARBA00001946"/>
    </source>
</evidence>
<organism evidence="13 14">
    <name type="scientific">Zygosaccharomyces rouxii</name>
    <dbReference type="NCBI Taxonomy" id="4956"/>
    <lineage>
        <taxon>Eukaryota</taxon>
        <taxon>Fungi</taxon>
        <taxon>Dikarya</taxon>
        <taxon>Ascomycota</taxon>
        <taxon>Saccharomycotina</taxon>
        <taxon>Saccharomycetes</taxon>
        <taxon>Saccharomycetales</taxon>
        <taxon>Saccharomycetaceae</taxon>
        <taxon>Zygosaccharomyces</taxon>
    </lineage>
</organism>
<evidence type="ECO:0000256" key="10">
    <source>
        <dbReference type="PIRSR" id="PIRSR601805-1"/>
    </source>
</evidence>
<dbReference type="EMBL" id="BDGX01000037">
    <property type="protein sequence ID" value="GAV53572.1"/>
    <property type="molecule type" value="Genomic_DNA"/>
</dbReference>
<keyword evidence="11" id="KW-0460">Magnesium</keyword>
<evidence type="ECO:0000259" key="12">
    <source>
        <dbReference type="Pfam" id="PF00294"/>
    </source>
</evidence>
<dbReference type="PRINTS" id="PR00989">
    <property type="entry name" value="ADENOKINASE"/>
</dbReference>
<dbReference type="GO" id="GO:0005634">
    <property type="term" value="C:nucleus"/>
    <property type="evidence" value="ECO:0007669"/>
    <property type="project" value="TreeGrafter"/>
</dbReference>
<keyword evidence="8 11" id="KW-0418">Kinase</keyword>
<keyword evidence="7 11" id="KW-0547">Nucleotide-binding</keyword>
<dbReference type="GO" id="GO:0006144">
    <property type="term" value="P:purine nucleobase metabolic process"/>
    <property type="evidence" value="ECO:0007669"/>
    <property type="project" value="TreeGrafter"/>
</dbReference>
<comment type="similarity">
    <text evidence="3 11">Belongs to the carbohydrate kinase PfkB family.</text>
</comment>
<comment type="function">
    <text evidence="11">ATP dependent phosphorylation of adenosine and other related nucleoside analogs to monophosphate derivatives.</text>
</comment>
<evidence type="ECO:0000256" key="4">
    <source>
        <dbReference type="ARBA" id="ARBA00012119"/>
    </source>
</evidence>
<gene>
    <name evidence="13" type="ORF">ZYGR_0AK00740</name>
</gene>
<dbReference type="InterPro" id="IPR029056">
    <property type="entry name" value="Ribokinase-like"/>
</dbReference>
<evidence type="ECO:0000256" key="5">
    <source>
        <dbReference type="ARBA" id="ARBA00022679"/>
    </source>
</evidence>
<keyword evidence="5 11" id="KW-0808">Transferase</keyword>
<dbReference type="GO" id="GO:0004001">
    <property type="term" value="F:adenosine kinase activity"/>
    <property type="evidence" value="ECO:0007669"/>
    <property type="project" value="UniProtKB-UniRule"/>
</dbReference>
<feature type="domain" description="Carbohydrate kinase PfkB" evidence="12">
    <location>
        <begin position="61"/>
        <end position="364"/>
    </location>
</feature>
<evidence type="ECO:0000313" key="13">
    <source>
        <dbReference type="EMBL" id="GAV53572.1"/>
    </source>
</evidence>
<comment type="caution">
    <text evidence="13">The sequence shown here is derived from an EMBL/GenBank/DDBJ whole genome shotgun (WGS) entry which is preliminary data.</text>
</comment>
<comment type="pathway">
    <text evidence="2 11">Purine metabolism; AMP biosynthesis via salvage pathway; AMP from adenosine: step 1/1.</text>
</comment>
<name>A0A1Q3AD11_ZYGRO</name>
<proteinExistence type="inferred from homology"/>
<evidence type="ECO:0000256" key="8">
    <source>
        <dbReference type="ARBA" id="ARBA00022777"/>
    </source>
</evidence>
<evidence type="ECO:0000256" key="11">
    <source>
        <dbReference type="RuleBase" id="RU368116"/>
    </source>
</evidence>
<reference evidence="13 14" key="1">
    <citation type="submission" date="2016-08" db="EMBL/GenBank/DDBJ databases">
        <title>Draft genome sequence of allopolyploid Zygosaccharomyces rouxii.</title>
        <authorList>
            <person name="Watanabe J."/>
            <person name="Uehara K."/>
            <person name="Mogi Y."/>
            <person name="Tsukioka Y."/>
        </authorList>
    </citation>
    <scope>NUCLEOTIDE SEQUENCE [LARGE SCALE GENOMIC DNA]</scope>
    <source>
        <strain evidence="13 14">NBRC 110957</strain>
    </source>
</reference>
<accession>A0A1Q3AD11</accession>
<protein>
    <recommendedName>
        <fullName evidence="4 11">Adenosine kinase</fullName>
        <shortName evidence="11">AK</shortName>
        <ecNumber evidence="4 11">2.7.1.20</ecNumber>
    </recommendedName>
    <alternativeName>
        <fullName evidence="11">Adenosine 5'-phosphotransferase</fullName>
    </alternativeName>
</protein>
<evidence type="ECO:0000256" key="6">
    <source>
        <dbReference type="ARBA" id="ARBA00022726"/>
    </source>
</evidence>
<dbReference type="UniPathway" id="UPA00588">
    <property type="reaction ID" value="UER00659"/>
</dbReference>
<evidence type="ECO:0000256" key="2">
    <source>
        <dbReference type="ARBA" id="ARBA00004801"/>
    </source>
</evidence>
<dbReference type="OrthoDB" id="432447at2759"/>
<dbReference type="Gene3D" id="3.40.1190.20">
    <property type="match status" value="1"/>
</dbReference>
<dbReference type="PROSITE" id="PS00584">
    <property type="entry name" value="PFKB_KINASES_2"/>
    <property type="match status" value="1"/>
</dbReference>
<evidence type="ECO:0000256" key="3">
    <source>
        <dbReference type="ARBA" id="ARBA00010688"/>
    </source>
</evidence>
<dbReference type="GO" id="GO:0005524">
    <property type="term" value="F:ATP binding"/>
    <property type="evidence" value="ECO:0007669"/>
    <property type="project" value="UniProtKB-UniRule"/>
</dbReference>
<evidence type="ECO:0000256" key="9">
    <source>
        <dbReference type="ARBA" id="ARBA00022840"/>
    </source>
</evidence>
<feature type="active site" description="Proton acceptor" evidence="10">
    <location>
        <position position="325"/>
    </location>
</feature>
<evidence type="ECO:0000256" key="7">
    <source>
        <dbReference type="ARBA" id="ARBA00022741"/>
    </source>
</evidence>
<dbReference type="EC" id="2.7.1.20" evidence="4 11"/>
<dbReference type="Pfam" id="PF00294">
    <property type="entry name" value="PfkB"/>
    <property type="match status" value="1"/>
</dbReference>